<reference evidence="1 2" key="2">
    <citation type="journal article" date="2019" name="G3 (Bethesda)">
        <title>Hybrid Assembly of the Genome of the Entomopathogenic Nematode Steinernema carpocapsae Identifies the X-Chromosome.</title>
        <authorList>
            <person name="Serra L."/>
            <person name="Macchietto M."/>
            <person name="Macias-Munoz A."/>
            <person name="McGill C.J."/>
            <person name="Rodriguez I.M."/>
            <person name="Rodriguez B."/>
            <person name="Murad R."/>
            <person name="Mortazavi A."/>
        </authorList>
    </citation>
    <scope>NUCLEOTIDE SEQUENCE [LARGE SCALE GENOMIC DNA]</scope>
    <source>
        <strain evidence="1 2">ALL</strain>
    </source>
</reference>
<dbReference type="EMBL" id="AZBU02000012">
    <property type="protein sequence ID" value="TKR60049.1"/>
    <property type="molecule type" value="Genomic_DNA"/>
</dbReference>
<protein>
    <submittedName>
        <fullName evidence="1">Uncharacterized protein</fullName>
    </submittedName>
</protein>
<reference evidence="1 2" key="1">
    <citation type="journal article" date="2015" name="Genome Biol.">
        <title>Comparative genomics of Steinernema reveals deeply conserved gene regulatory networks.</title>
        <authorList>
            <person name="Dillman A.R."/>
            <person name="Macchietto M."/>
            <person name="Porter C.F."/>
            <person name="Rogers A."/>
            <person name="Williams B."/>
            <person name="Antoshechkin I."/>
            <person name="Lee M.M."/>
            <person name="Goodwin Z."/>
            <person name="Lu X."/>
            <person name="Lewis E.E."/>
            <person name="Goodrich-Blair H."/>
            <person name="Stock S.P."/>
            <person name="Adams B.J."/>
            <person name="Sternberg P.W."/>
            <person name="Mortazavi A."/>
        </authorList>
    </citation>
    <scope>NUCLEOTIDE SEQUENCE [LARGE SCALE GENOMIC DNA]</scope>
    <source>
        <strain evidence="1 2">ALL</strain>
    </source>
</reference>
<sequence length="77" mass="8667">MLQKHPFRNQFSSISMLKIGHLSQSLSHFSIMSRCPNVDPAMEISGIPIRTGAHTKIGPKLTEIRRMSVDEGKRGMF</sequence>
<comment type="caution">
    <text evidence="1">The sequence shown here is derived from an EMBL/GenBank/DDBJ whole genome shotgun (WGS) entry which is preliminary data.</text>
</comment>
<organism evidence="1 2">
    <name type="scientific">Steinernema carpocapsae</name>
    <name type="common">Entomopathogenic nematode</name>
    <dbReference type="NCBI Taxonomy" id="34508"/>
    <lineage>
        <taxon>Eukaryota</taxon>
        <taxon>Metazoa</taxon>
        <taxon>Ecdysozoa</taxon>
        <taxon>Nematoda</taxon>
        <taxon>Chromadorea</taxon>
        <taxon>Rhabditida</taxon>
        <taxon>Tylenchina</taxon>
        <taxon>Panagrolaimomorpha</taxon>
        <taxon>Strongyloidoidea</taxon>
        <taxon>Steinernematidae</taxon>
        <taxon>Steinernema</taxon>
    </lineage>
</organism>
<keyword evidence="2" id="KW-1185">Reference proteome</keyword>
<accession>A0A4U5LV84</accession>
<dbReference type="OrthoDB" id="6021021at2759"/>
<name>A0A4U5LV84_STECR</name>
<dbReference type="AlphaFoldDB" id="A0A4U5LV84"/>
<evidence type="ECO:0000313" key="2">
    <source>
        <dbReference type="Proteomes" id="UP000298663"/>
    </source>
</evidence>
<evidence type="ECO:0000313" key="1">
    <source>
        <dbReference type="EMBL" id="TKR60049.1"/>
    </source>
</evidence>
<proteinExistence type="predicted"/>
<gene>
    <name evidence="1" type="ORF">L596_029636</name>
</gene>
<dbReference type="Proteomes" id="UP000298663">
    <property type="component" value="Unassembled WGS sequence"/>
</dbReference>